<dbReference type="PANTHER" id="PTHR12143">
    <property type="entry name" value="PEPTIDE N-GLYCANASE PNGASE -RELATED"/>
    <property type="match status" value="1"/>
</dbReference>
<dbReference type="Gene3D" id="2.60.120.200">
    <property type="match status" value="1"/>
</dbReference>
<dbReference type="OrthoDB" id="409136at2759"/>
<dbReference type="InterPro" id="IPR038765">
    <property type="entry name" value="Papain-like_cys_pep_sf"/>
</dbReference>
<feature type="domain" description="Transglutaminase-like" evidence="5">
    <location>
        <begin position="212"/>
        <end position="267"/>
    </location>
</feature>
<evidence type="ECO:0000256" key="3">
    <source>
        <dbReference type="ARBA" id="ARBA00022734"/>
    </source>
</evidence>
<dbReference type="InterPro" id="IPR013320">
    <property type="entry name" value="ConA-like_dom_sf"/>
</dbReference>
<proteinExistence type="inferred from homology"/>
<dbReference type="AlphaFoldDB" id="A0A854Q6C1"/>
<dbReference type="Proteomes" id="UP000199727">
    <property type="component" value="Unassembled WGS sequence"/>
</dbReference>
<name>A0A854Q6C1_CRYNE</name>
<dbReference type="InterPro" id="IPR050883">
    <property type="entry name" value="PNGase"/>
</dbReference>
<dbReference type="EMBL" id="AMKT01000083">
    <property type="protein sequence ID" value="OXG13072.1"/>
    <property type="molecule type" value="Genomic_DNA"/>
</dbReference>
<keyword evidence="4" id="KW-0862">Zinc</keyword>
<dbReference type="CDD" id="cd01951">
    <property type="entry name" value="lectin_L-type"/>
    <property type="match status" value="1"/>
</dbReference>
<accession>A0A854Q6C1</accession>
<dbReference type="GO" id="GO:0000224">
    <property type="term" value="F:peptide-N4-(N-acetyl-beta-glucosaminyl)asparagine amidase activity"/>
    <property type="evidence" value="ECO:0007669"/>
    <property type="project" value="TreeGrafter"/>
</dbReference>
<dbReference type="Pfam" id="PF01841">
    <property type="entry name" value="Transglut_core"/>
    <property type="match status" value="1"/>
</dbReference>
<evidence type="ECO:0000313" key="6">
    <source>
        <dbReference type="EMBL" id="OXG13072.1"/>
    </source>
</evidence>
<dbReference type="GO" id="GO:0046872">
    <property type="term" value="F:metal ion binding"/>
    <property type="evidence" value="ECO:0007669"/>
    <property type="project" value="UniProtKB-KW"/>
</dbReference>
<dbReference type="SUPFAM" id="SSF49899">
    <property type="entry name" value="Concanavalin A-like lectins/glucanases"/>
    <property type="match status" value="1"/>
</dbReference>
<keyword evidence="2" id="KW-0479">Metal-binding</keyword>
<dbReference type="InterPro" id="IPR056573">
    <property type="entry name" value="Lectin_L-type_dom"/>
</dbReference>
<dbReference type="GO" id="GO:0005829">
    <property type="term" value="C:cytosol"/>
    <property type="evidence" value="ECO:0007669"/>
    <property type="project" value="TreeGrafter"/>
</dbReference>
<evidence type="ECO:0000256" key="4">
    <source>
        <dbReference type="ARBA" id="ARBA00022833"/>
    </source>
</evidence>
<organism evidence="6 7">
    <name type="scientific">Cryptococcus neoformans Tu259-1</name>
    <dbReference type="NCBI Taxonomy" id="1230072"/>
    <lineage>
        <taxon>Eukaryota</taxon>
        <taxon>Fungi</taxon>
        <taxon>Dikarya</taxon>
        <taxon>Basidiomycota</taxon>
        <taxon>Agaricomycotina</taxon>
        <taxon>Tremellomycetes</taxon>
        <taxon>Tremellales</taxon>
        <taxon>Cryptococcaceae</taxon>
        <taxon>Cryptococcus</taxon>
        <taxon>Cryptococcus neoformans species complex</taxon>
    </lineage>
</organism>
<dbReference type="GO" id="GO:0030246">
    <property type="term" value="F:carbohydrate binding"/>
    <property type="evidence" value="ECO:0007669"/>
    <property type="project" value="UniProtKB-KW"/>
</dbReference>
<evidence type="ECO:0000256" key="1">
    <source>
        <dbReference type="ARBA" id="ARBA00009390"/>
    </source>
</evidence>
<evidence type="ECO:0000259" key="5">
    <source>
        <dbReference type="SMART" id="SM00460"/>
    </source>
</evidence>
<sequence>MFNQPSDSPSGVSQAYVHIVSYCAAALAAGIYQGIPKISVPSPKEVGDLNRLWREYFLMHKLEVLSFFRRRRSAVSDDMQGVIKNLEQHTYSLRDPRGDSSMRGVSEYELRALVPDMTSFITFISSNPPFTPFGQVDAEVLAMCRWFKNDYMRWVDPIKCPTCDGPTFSAGTVPPDVTERWEGAGRVESHVCKDKNCATQRRFPRYGKVSALLRTREGRCGEWAHLFYAFLRAKGIESRYVWNSEDHVWCEYWSPALRHWVHVDPCEGTINKPLIYALGWGKKQAFCLAFGQYGAEDVSAAYIDDFDGDCRLRRRARGWKERDLRRALYAQTVALRLKMDLPQRSRLEVMDQLQALWISDREGRMREAEKSELIGRISGPDDWKKSRNELGLNAKITQKPQYTVVSNLDSDNQALATFGDAHLNGSTIVLTTGNSQTSAVFHPHPVDQNDSFSCIVTFRLTSPPGAGEADGMSLVFVPNKALGLGGYGLGYSGLGGKGDFAVEVDTYRTQDYADDPPTPHISVHSPPEAHHRNSIGCTAPGTLPKLSNGKEHRLQILYRGEDRRVRGYLTILSGGTVKDETDIEVFDVVVPLGDEQKPWFIGVTGSCGGLWQKQEIMDWSLQLVVFGDGQTRLQKSSGKAKAGCERNDEERDNI</sequence>
<keyword evidence="3" id="KW-0430">Lectin</keyword>
<protein>
    <submittedName>
        <fullName evidence="6">Peptide-N4-(N-acetyl-beta-glucosaminyl)asparagine amidase</fullName>
    </submittedName>
</protein>
<comment type="similarity">
    <text evidence="1">Belongs to the transglutaminase-like superfamily. PNGase family.</text>
</comment>
<dbReference type="GO" id="GO:0005634">
    <property type="term" value="C:nucleus"/>
    <property type="evidence" value="ECO:0007669"/>
    <property type="project" value="TreeGrafter"/>
</dbReference>
<dbReference type="SMART" id="SM00460">
    <property type="entry name" value="TGc"/>
    <property type="match status" value="1"/>
</dbReference>
<dbReference type="InterPro" id="IPR002931">
    <property type="entry name" value="Transglutaminase-like"/>
</dbReference>
<dbReference type="GO" id="GO:0006516">
    <property type="term" value="P:glycoprotein catabolic process"/>
    <property type="evidence" value="ECO:0007669"/>
    <property type="project" value="TreeGrafter"/>
</dbReference>
<dbReference type="InterPro" id="IPR001220">
    <property type="entry name" value="Legume_lectin_dom"/>
</dbReference>
<comment type="caution">
    <text evidence="6">The sequence shown here is derived from an EMBL/GenBank/DDBJ whole genome shotgun (WGS) entry which is preliminary data.</text>
</comment>
<dbReference type="Pfam" id="PF00139">
    <property type="entry name" value="Lectin_legB"/>
    <property type="match status" value="1"/>
</dbReference>
<dbReference type="PANTHER" id="PTHR12143:SF19">
    <property type="entry name" value="PEPTIDE-N(4)-(N-ACETYL-BETA-GLUCOSAMINYL)ASPARAGINE AMIDASE"/>
    <property type="match status" value="1"/>
</dbReference>
<dbReference type="SUPFAM" id="SSF54001">
    <property type="entry name" value="Cysteine proteinases"/>
    <property type="match status" value="1"/>
</dbReference>
<dbReference type="Gene3D" id="3.10.620.30">
    <property type="match status" value="1"/>
</dbReference>
<evidence type="ECO:0000313" key="7">
    <source>
        <dbReference type="Proteomes" id="UP000199727"/>
    </source>
</evidence>
<evidence type="ECO:0000256" key="2">
    <source>
        <dbReference type="ARBA" id="ARBA00022723"/>
    </source>
</evidence>
<reference evidence="6 7" key="1">
    <citation type="submission" date="2017-06" db="EMBL/GenBank/DDBJ databases">
        <title>Global population genomics of the pathogenic fungus Cryptococcus neoformans var. grubii.</title>
        <authorList>
            <person name="Cuomo C."/>
            <person name="Litvintseva A."/>
            <person name="Chen Y."/>
            <person name="Young S."/>
            <person name="Zeng Q."/>
            <person name="Chapman S."/>
            <person name="Gujja S."/>
            <person name="Saif S."/>
            <person name="Birren B."/>
        </authorList>
    </citation>
    <scope>NUCLEOTIDE SEQUENCE [LARGE SCALE GENOMIC DNA]</scope>
    <source>
        <strain evidence="6 7">Tu259-1</strain>
    </source>
</reference>
<gene>
    <name evidence="6" type="ORF">C361_06263</name>
</gene>
<dbReference type="FunFam" id="3.10.620.30:FF:000009">
    <property type="entry name" value="Peptide-N4-(N-acetyl-beta-glucosaminyl)asparagine amidase"/>
    <property type="match status" value="1"/>
</dbReference>